<accession>A0A9P5PP14</accession>
<protein>
    <recommendedName>
        <fullName evidence="5">TPR-like protein</fullName>
    </recommendedName>
</protein>
<dbReference type="Proteomes" id="UP000772434">
    <property type="component" value="Unassembled WGS sequence"/>
</dbReference>
<dbReference type="CDD" id="cd24142">
    <property type="entry name" value="ACL4-like"/>
    <property type="match status" value="1"/>
</dbReference>
<feature type="compositionally biased region" description="Low complexity" evidence="2">
    <location>
        <begin position="17"/>
        <end position="28"/>
    </location>
</feature>
<keyword evidence="4" id="KW-1185">Reference proteome</keyword>
<dbReference type="AlphaFoldDB" id="A0A9P5PP14"/>
<gene>
    <name evidence="3" type="ORF">BDP27DRAFT_1423668</name>
</gene>
<evidence type="ECO:0000313" key="3">
    <source>
        <dbReference type="EMBL" id="KAF9066637.1"/>
    </source>
</evidence>
<dbReference type="InterPro" id="IPR019734">
    <property type="entry name" value="TPR_rpt"/>
</dbReference>
<dbReference type="PROSITE" id="PS50005">
    <property type="entry name" value="TPR"/>
    <property type="match status" value="1"/>
</dbReference>
<proteinExistence type="predicted"/>
<sequence length="414" mass="45761">MGRTKTKKQASSKVLESSSTAAASPSPSIDSLLQKSQSLIIQCDYTLAARFIHRVLDQKPSNPHLAQAKEMLGVVQLELGDVEDAKQTFQTLLPPHPDAPDPPPPSAHLFLAQLNDDDPQLALKHYQAAVELLSAQLSQLESNESNEVGIDGNNGSAVDEEQTELKHNIVRALIGQVEIWMDPAYDLCFDPSAPETCESLLNSALQLSPNNSEALQTLASVRMSQQRPEDAKACLELAWKGWKDLDLDSPHIPPLPSRLTLVKLFLELSLYSPALQVLHGIMASDDEEVEAWYLEGWCYYMMAEEVKAKESGTGATDERSIGKETETATLDADFDGMTWEELAKDARDRLETCQMLHIHQEHPDKPLLEHVQELIRGLEGMGIQASPPGEDEDDDDEWVDGEDESDEDGDVEMS</sequence>
<organism evidence="3 4">
    <name type="scientific">Rhodocollybia butyracea</name>
    <dbReference type="NCBI Taxonomy" id="206335"/>
    <lineage>
        <taxon>Eukaryota</taxon>
        <taxon>Fungi</taxon>
        <taxon>Dikarya</taxon>
        <taxon>Basidiomycota</taxon>
        <taxon>Agaricomycotina</taxon>
        <taxon>Agaricomycetes</taxon>
        <taxon>Agaricomycetidae</taxon>
        <taxon>Agaricales</taxon>
        <taxon>Marasmiineae</taxon>
        <taxon>Omphalotaceae</taxon>
        <taxon>Rhodocollybia</taxon>
    </lineage>
</organism>
<dbReference type="Gene3D" id="1.25.40.10">
    <property type="entry name" value="Tetratricopeptide repeat domain"/>
    <property type="match status" value="1"/>
</dbReference>
<dbReference type="EMBL" id="JADNRY010000084">
    <property type="protein sequence ID" value="KAF9066637.1"/>
    <property type="molecule type" value="Genomic_DNA"/>
</dbReference>
<evidence type="ECO:0008006" key="5">
    <source>
        <dbReference type="Google" id="ProtNLM"/>
    </source>
</evidence>
<dbReference type="InterPro" id="IPR011990">
    <property type="entry name" value="TPR-like_helical_dom_sf"/>
</dbReference>
<evidence type="ECO:0000256" key="1">
    <source>
        <dbReference type="PROSITE-ProRule" id="PRU00339"/>
    </source>
</evidence>
<keyword evidence="1" id="KW-0802">TPR repeat</keyword>
<comment type="caution">
    <text evidence="3">The sequence shown here is derived from an EMBL/GenBank/DDBJ whole genome shotgun (WGS) entry which is preliminary data.</text>
</comment>
<feature type="compositionally biased region" description="Acidic residues" evidence="2">
    <location>
        <begin position="389"/>
        <end position="414"/>
    </location>
</feature>
<feature type="repeat" description="TPR" evidence="1">
    <location>
        <begin position="66"/>
        <end position="99"/>
    </location>
</feature>
<dbReference type="OrthoDB" id="1914839at2759"/>
<reference evidence="3" key="1">
    <citation type="submission" date="2020-11" db="EMBL/GenBank/DDBJ databases">
        <authorList>
            <consortium name="DOE Joint Genome Institute"/>
            <person name="Ahrendt S."/>
            <person name="Riley R."/>
            <person name="Andreopoulos W."/>
            <person name="Labutti K."/>
            <person name="Pangilinan J."/>
            <person name="Ruiz-Duenas F.J."/>
            <person name="Barrasa J.M."/>
            <person name="Sanchez-Garcia M."/>
            <person name="Camarero S."/>
            <person name="Miyauchi S."/>
            <person name="Serrano A."/>
            <person name="Linde D."/>
            <person name="Babiker R."/>
            <person name="Drula E."/>
            <person name="Ayuso-Fernandez I."/>
            <person name="Pacheco R."/>
            <person name="Padilla G."/>
            <person name="Ferreira P."/>
            <person name="Barriuso J."/>
            <person name="Kellner H."/>
            <person name="Castanera R."/>
            <person name="Alfaro M."/>
            <person name="Ramirez L."/>
            <person name="Pisabarro A.G."/>
            <person name="Kuo A."/>
            <person name="Tritt A."/>
            <person name="Lipzen A."/>
            <person name="He G."/>
            <person name="Yan M."/>
            <person name="Ng V."/>
            <person name="Cullen D."/>
            <person name="Martin F."/>
            <person name="Rosso M.-N."/>
            <person name="Henrissat B."/>
            <person name="Hibbett D."/>
            <person name="Martinez A.T."/>
            <person name="Grigoriev I.V."/>
        </authorList>
    </citation>
    <scope>NUCLEOTIDE SEQUENCE</scope>
    <source>
        <strain evidence="3">AH 40177</strain>
    </source>
</reference>
<feature type="region of interest" description="Disordered" evidence="2">
    <location>
        <begin position="1"/>
        <end position="28"/>
    </location>
</feature>
<evidence type="ECO:0000256" key="2">
    <source>
        <dbReference type="SAM" id="MobiDB-lite"/>
    </source>
</evidence>
<name>A0A9P5PP14_9AGAR</name>
<evidence type="ECO:0000313" key="4">
    <source>
        <dbReference type="Proteomes" id="UP000772434"/>
    </source>
</evidence>
<feature type="region of interest" description="Disordered" evidence="2">
    <location>
        <begin position="378"/>
        <end position="414"/>
    </location>
</feature>
<dbReference type="SUPFAM" id="SSF48452">
    <property type="entry name" value="TPR-like"/>
    <property type="match status" value="1"/>
</dbReference>
<feature type="compositionally biased region" description="Basic residues" evidence="2">
    <location>
        <begin position="1"/>
        <end position="10"/>
    </location>
</feature>
<dbReference type="Pfam" id="PF14559">
    <property type="entry name" value="TPR_19"/>
    <property type="match status" value="2"/>
</dbReference>